<dbReference type="HOGENOM" id="CLU_1782443_0_0_2"/>
<reference evidence="2" key="1">
    <citation type="submission" date="2010-02" db="EMBL/GenBank/DDBJ databases">
        <title>Complete sequence of Ferroglobus placidus DSM 10642.</title>
        <authorList>
            <consortium name="US DOE Joint Genome Institute"/>
            <person name="Lucas S."/>
            <person name="Copeland A."/>
            <person name="Lapidus A."/>
            <person name="Cheng J.-F."/>
            <person name="Bruce D."/>
            <person name="Goodwin L."/>
            <person name="Pitluck S."/>
            <person name="Saunders E."/>
            <person name="Brettin T."/>
            <person name="Detter J.C."/>
            <person name="Han C."/>
            <person name="Tapia R."/>
            <person name="Larimer F."/>
            <person name="Land M."/>
            <person name="Hauser L."/>
            <person name="Kyrpides N."/>
            <person name="Ivanova N."/>
            <person name="Holmes D."/>
            <person name="Lovley D."/>
            <person name="Kyrpides N."/>
            <person name="Anderson I.J."/>
            <person name="Woyke T."/>
        </authorList>
    </citation>
    <scope>NUCLEOTIDE SEQUENCE [LARGE SCALE GENOMIC DNA]</scope>
    <source>
        <strain evidence="2">DSM 10642 / AEDII12DO</strain>
    </source>
</reference>
<dbReference type="RefSeq" id="WP_012965953.1">
    <property type="nucleotide sequence ID" value="NC_013849.1"/>
</dbReference>
<keyword evidence="1" id="KW-0282">Flagellum</keyword>
<name>D3RYP7_FERPA</name>
<evidence type="ECO:0000313" key="2">
    <source>
        <dbReference type="Proteomes" id="UP000002613"/>
    </source>
</evidence>
<keyword evidence="2" id="KW-1185">Reference proteome</keyword>
<reference evidence="1 2" key="2">
    <citation type="journal article" date="2011" name="Stand. Genomic Sci.">
        <title>Complete genome sequence of Ferroglobus placidus AEDII12DO.</title>
        <authorList>
            <person name="Anderson I."/>
            <person name="Risso C."/>
            <person name="Holmes D."/>
            <person name="Lucas S."/>
            <person name="Copeland A."/>
            <person name="Lapidus A."/>
            <person name="Cheng J.F."/>
            <person name="Bruce D."/>
            <person name="Goodwin L."/>
            <person name="Pitluck S."/>
            <person name="Saunders E."/>
            <person name="Brettin T."/>
            <person name="Detter J.C."/>
            <person name="Han C."/>
            <person name="Tapia R."/>
            <person name="Larimer F."/>
            <person name="Land M."/>
            <person name="Hauser L."/>
            <person name="Woyke T."/>
            <person name="Lovley D."/>
            <person name="Kyrpides N."/>
            <person name="Ivanova N."/>
        </authorList>
    </citation>
    <scope>NUCLEOTIDE SEQUENCE [LARGE SCALE GENOMIC DNA]</scope>
    <source>
        <strain evidence="2">DSM 10642 / AEDII12DO</strain>
    </source>
</reference>
<dbReference type="GeneID" id="8778978"/>
<keyword evidence="1" id="KW-0969">Cilium</keyword>
<dbReference type="Proteomes" id="UP000002613">
    <property type="component" value="Chromosome"/>
</dbReference>
<dbReference type="PaxDb" id="589924-Ferp_1459"/>
<keyword evidence="1" id="KW-0966">Cell projection</keyword>
<proteinExistence type="predicted"/>
<evidence type="ECO:0000313" key="1">
    <source>
        <dbReference type="EMBL" id="ADC65610.1"/>
    </source>
</evidence>
<accession>D3RYP7</accession>
<dbReference type="OrthoDB" id="147298at2157"/>
<protein>
    <submittedName>
        <fullName evidence="1">Flagellin</fullName>
    </submittedName>
</protein>
<dbReference type="KEGG" id="fpl:Ferp_1459"/>
<organism evidence="1 2">
    <name type="scientific">Ferroglobus placidus (strain DSM 10642 / AEDII12DO)</name>
    <dbReference type="NCBI Taxonomy" id="589924"/>
    <lineage>
        <taxon>Archaea</taxon>
        <taxon>Methanobacteriati</taxon>
        <taxon>Methanobacteriota</taxon>
        <taxon>Archaeoglobi</taxon>
        <taxon>Archaeoglobales</taxon>
        <taxon>Archaeoglobaceae</taxon>
        <taxon>Ferroglobus</taxon>
    </lineage>
</organism>
<dbReference type="STRING" id="589924.Ferp_1459"/>
<gene>
    <name evidence="1" type="ordered locus">Ferp_1459</name>
</gene>
<dbReference type="AlphaFoldDB" id="D3RYP7"/>
<sequence>MGFSTTAAFVILFILSLAIVGVAYSTFYSQIKDYVYQLKEEREKAVEKANTKLSIVSISAVGSATTHNLTMVVENTGTTTLNVSKFDLLVDGSLVDFAYNRTVLYPETTVEITSSNLAGGTNTTHRLKLVADNGYAIYATYTVS</sequence>
<dbReference type="EMBL" id="CP001899">
    <property type="protein sequence ID" value="ADC65610.1"/>
    <property type="molecule type" value="Genomic_DNA"/>
</dbReference>
<dbReference type="eggNOG" id="arCOG01824">
    <property type="taxonomic scope" value="Archaea"/>
</dbReference>